<reference evidence="1" key="1">
    <citation type="submission" date="2021-06" db="EMBL/GenBank/DDBJ databases">
        <authorList>
            <person name="Kallberg Y."/>
            <person name="Tangrot J."/>
            <person name="Rosling A."/>
        </authorList>
    </citation>
    <scope>NUCLEOTIDE SEQUENCE</scope>
    <source>
        <strain evidence="1">IL203A</strain>
    </source>
</reference>
<accession>A0ACA9PZW2</accession>
<comment type="caution">
    <text evidence="1">The sequence shown here is derived from an EMBL/GenBank/DDBJ whole genome shotgun (WGS) entry which is preliminary data.</text>
</comment>
<organism evidence="1 2">
    <name type="scientific">Dentiscutata heterogama</name>
    <dbReference type="NCBI Taxonomy" id="1316150"/>
    <lineage>
        <taxon>Eukaryota</taxon>
        <taxon>Fungi</taxon>
        <taxon>Fungi incertae sedis</taxon>
        <taxon>Mucoromycota</taxon>
        <taxon>Glomeromycotina</taxon>
        <taxon>Glomeromycetes</taxon>
        <taxon>Diversisporales</taxon>
        <taxon>Gigasporaceae</taxon>
        <taxon>Dentiscutata</taxon>
    </lineage>
</organism>
<protein>
    <submittedName>
        <fullName evidence="1">11490_t:CDS:1</fullName>
    </submittedName>
</protein>
<sequence>EANQANQANQAKQHPRAKDLPCAFATLVPLYKNLGLLECETKSSQTMRHASSKLPQDRLPLYNNFFPELVQIQTHLEDFSLCEKHYNQIIVSDFLRQMLVSSNIPKNRRNNQKRQINSNDFDNRIIKKQARYSHETDVEKNMCEVGVQVNQETHEVGIQVSDITLKSHVYLLQLQLNSKINEIEDLKKQLNYAYDYIIES</sequence>
<dbReference type="EMBL" id="CAJVPU010036299">
    <property type="protein sequence ID" value="CAG8729757.1"/>
    <property type="molecule type" value="Genomic_DNA"/>
</dbReference>
<keyword evidence="2" id="KW-1185">Reference proteome</keyword>
<dbReference type="Proteomes" id="UP000789702">
    <property type="component" value="Unassembled WGS sequence"/>
</dbReference>
<name>A0ACA9PZW2_9GLOM</name>
<proteinExistence type="predicted"/>
<gene>
    <name evidence="1" type="ORF">DHETER_LOCUS13358</name>
</gene>
<evidence type="ECO:0000313" key="1">
    <source>
        <dbReference type="EMBL" id="CAG8729757.1"/>
    </source>
</evidence>
<evidence type="ECO:0000313" key="2">
    <source>
        <dbReference type="Proteomes" id="UP000789702"/>
    </source>
</evidence>
<feature type="non-terminal residue" evidence="1">
    <location>
        <position position="1"/>
    </location>
</feature>